<comment type="caution">
    <text evidence="2">The sequence shown here is derived from an EMBL/GenBank/DDBJ whole genome shotgun (WGS) entry which is preliminary data.</text>
</comment>
<gene>
    <name evidence="2" type="ORF">ALIPUT_01524</name>
</gene>
<evidence type="ECO:0000313" key="3">
    <source>
        <dbReference type="Proteomes" id="UP000005819"/>
    </source>
</evidence>
<name>B0MWR4_9BACT</name>
<protein>
    <submittedName>
        <fullName evidence="2">Uncharacterized protein</fullName>
    </submittedName>
</protein>
<dbReference type="EMBL" id="ABFK02000019">
    <property type="protein sequence ID" value="EDS03313.1"/>
    <property type="molecule type" value="Genomic_DNA"/>
</dbReference>
<evidence type="ECO:0000256" key="1">
    <source>
        <dbReference type="SAM" id="MobiDB-lite"/>
    </source>
</evidence>
<reference evidence="2" key="1">
    <citation type="submission" date="2007-10" db="EMBL/GenBank/DDBJ databases">
        <authorList>
            <person name="Fulton L."/>
            <person name="Clifton S."/>
            <person name="Fulton B."/>
            <person name="Xu J."/>
            <person name="Minx P."/>
            <person name="Pepin K.H."/>
            <person name="Johnson M."/>
            <person name="Thiruvilangam P."/>
            <person name="Bhonagiri V."/>
            <person name="Nash W.E."/>
            <person name="Mardis E.R."/>
            <person name="Wilson R.K."/>
        </authorList>
    </citation>
    <scope>NUCLEOTIDE SEQUENCE [LARGE SCALE GENOMIC DNA]</scope>
    <source>
        <strain evidence="2">DSM 17216</strain>
    </source>
</reference>
<evidence type="ECO:0000313" key="2">
    <source>
        <dbReference type="EMBL" id="EDS03313.1"/>
    </source>
</evidence>
<reference evidence="2" key="2">
    <citation type="submission" date="2013-09" db="EMBL/GenBank/DDBJ databases">
        <title>Draft genome sequence of Alistipes putredinis (DSM 17216).</title>
        <authorList>
            <person name="Sudarsanam P."/>
            <person name="Ley R."/>
            <person name="Guruge J."/>
            <person name="Turnbaugh P.J."/>
            <person name="Mahowald M."/>
            <person name="Liep D."/>
            <person name="Gordon J."/>
        </authorList>
    </citation>
    <scope>NUCLEOTIDE SEQUENCE</scope>
    <source>
        <strain evidence="2">DSM 17216</strain>
    </source>
</reference>
<keyword evidence="3" id="KW-1185">Reference proteome</keyword>
<organism evidence="2 3">
    <name type="scientific">Alistipes putredinis DSM 17216</name>
    <dbReference type="NCBI Taxonomy" id="445970"/>
    <lineage>
        <taxon>Bacteria</taxon>
        <taxon>Pseudomonadati</taxon>
        <taxon>Bacteroidota</taxon>
        <taxon>Bacteroidia</taxon>
        <taxon>Bacteroidales</taxon>
        <taxon>Rikenellaceae</taxon>
        <taxon>Alistipes</taxon>
    </lineage>
</organism>
<sequence>MQGAVSLRRLFGSEKRFASRGADFGDHSASRSLQGGGDNVGAKVCRRCLD</sequence>
<dbReference type="AlphaFoldDB" id="B0MWR4"/>
<accession>B0MWR4</accession>
<feature type="compositionally biased region" description="Basic and acidic residues" evidence="1">
    <location>
        <begin position="20"/>
        <end position="29"/>
    </location>
</feature>
<proteinExistence type="predicted"/>
<dbReference type="HOGENOM" id="CLU_3113818_0_0_10"/>
<feature type="region of interest" description="Disordered" evidence="1">
    <location>
        <begin position="20"/>
        <end position="40"/>
    </location>
</feature>
<dbReference type="Proteomes" id="UP000005819">
    <property type="component" value="Unassembled WGS sequence"/>
</dbReference>